<organism evidence="2">
    <name type="scientific">Aceria tosichella</name>
    <name type="common">wheat curl mite</name>
    <dbReference type="NCBI Taxonomy" id="561515"/>
    <lineage>
        <taxon>Eukaryota</taxon>
        <taxon>Metazoa</taxon>
        <taxon>Ecdysozoa</taxon>
        <taxon>Arthropoda</taxon>
        <taxon>Chelicerata</taxon>
        <taxon>Arachnida</taxon>
        <taxon>Acari</taxon>
        <taxon>Acariformes</taxon>
        <taxon>Trombidiformes</taxon>
        <taxon>Prostigmata</taxon>
        <taxon>Eupodina</taxon>
        <taxon>Eriophyoidea</taxon>
        <taxon>Eriophyidae</taxon>
        <taxon>Eriophyinae</taxon>
        <taxon>Aceriini</taxon>
        <taxon>Aceria</taxon>
    </lineage>
</organism>
<dbReference type="GO" id="GO:0000289">
    <property type="term" value="P:nuclear-transcribed mRNA poly(A) tail shortening"/>
    <property type="evidence" value="ECO:0007669"/>
    <property type="project" value="TreeGrafter"/>
</dbReference>
<proteinExistence type="predicted"/>
<dbReference type="GO" id="GO:0031251">
    <property type="term" value="C:PAN complex"/>
    <property type="evidence" value="ECO:0007669"/>
    <property type="project" value="TreeGrafter"/>
</dbReference>
<dbReference type="InterPro" id="IPR036322">
    <property type="entry name" value="WD40_repeat_dom_sf"/>
</dbReference>
<dbReference type="AlphaFoldDB" id="A0A6G1SQW0"/>
<dbReference type="PANTHER" id="PTHR15728">
    <property type="entry name" value="DEADENYLATION COMPLEX CATALYTIC SUBUNIT PAN2"/>
    <property type="match status" value="1"/>
</dbReference>
<dbReference type="GO" id="GO:0000932">
    <property type="term" value="C:P-body"/>
    <property type="evidence" value="ECO:0007669"/>
    <property type="project" value="TreeGrafter"/>
</dbReference>
<gene>
    <name evidence="2" type="primary">PAN2</name>
    <name evidence="2" type="ORF">g.20153</name>
</gene>
<dbReference type="PANTHER" id="PTHR15728:SF0">
    <property type="entry name" value="PAN2-PAN3 DEADENYLATION COMPLEX CATALYTIC SUBUNIT PAN2"/>
    <property type="match status" value="1"/>
</dbReference>
<dbReference type="InterPro" id="IPR015943">
    <property type="entry name" value="WD40/YVTN_repeat-like_dom_sf"/>
</dbReference>
<evidence type="ECO:0000259" key="1">
    <source>
        <dbReference type="Pfam" id="PF20770"/>
    </source>
</evidence>
<evidence type="ECO:0000313" key="2">
    <source>
        <dbReference type="EMBL" id="MDE52270.1"/>
    </source>
</evidence>
<dbReference type="InterPro" id="IPR048841">
    <property type="entry name" value="PAN2_N"/>
</dbReference>
<name>A0A6G1SQW0_9ACAR</name>
<feature type="domain" description="PAN2-PAN3 deadenylation complex catalytic subunit PAN2 N-terminal" evidence="1">
    <location>
        <begin position="42"/>
        <end position="329"/>
    </location>
</feature>
<reference evidence="2" key="1">
    <citation type="submission" date="2018-10" db="EMBL/GenBank/DDBJ databases">
        <title>Transcriptome assembly of Aceria tosichella (Wheat curl mite) Type 2.</title>
        <authorList>
            <person name="Scully E.D."/>
            <person name="Geib S.M."/>
            <person name="Palmer N.A."/>
            <person name="Gupta A.K."/>
            <person name="Sarath G."/>
            <person name="Tatineni S."/>
        </authorList>
    </citation>
    <scope>NUCLEOTIDE SEQUENCE</scope>
    <source>
        <strain evidence="2">LincolnNE</strain>
    </source>
</reference>
<protein>
    <submittedName>
        <fullName evidence="2">PAB-dependent poly(A)-specific ribonuclease subunit 2</fullName>
    </submittedName>
</protein>
<dbReference type="SUPFAM" id="SSF50978">
    <property type="entry name" value="WD40 repeat-like"/>
    <property type="match status" value="1"/>
</dbReference>
<accession>A0A6G1SQW0</accession>
<dbReference type="Pfam" id="PF20770">
    <property type="entry name" value="PAN2_N"/>
    <property type="match status" value="1"/>
</dbReference>
<dbReference type="Gene3D" id="2.130.10.10">
    <property type="entry name" value="YVTN repeat-like/Quinoprotein amine dehydrogenase"/>
    <property type="match status" value="1"/>
</dbReference>
<dbReference type="InterPro" id="IPR050785">
    <property type="entry name" value="PAN2-PAN3_catalytic_subunit"/>
</dbReference>
<dbReference type="GO" id="GO:0004535">
    <property type="term" value="F:poly(A)-specific ribonuclease activity"/>
    <property type="evidence" value="ECO:0007669"/>
    <property type="project" value="TreeGrafter"/>
</dbReference>
<dbReference type="EMBL" id="GGYP01007499">
    <property type="protein sequence ID" value="MDE52270.1"/>
    <property type="molecule type" value="Transcribed_RNA"/>
</dbReference>
<sequence length="481" mass="53180">MYHPQLQTAAAPPPTFIEHYTALSGVLTDYGRRQNTTSIPVVPIQALRFDDQQELIWSGNINGHVTSYYSDQLTKYTSFSVGLDDPVLQLLTGDFGLLCLLKDELKLKNRRGIPKFSYNSSTFRDMICMSKLPSQLILLGGLAQNIIEFDLERKRQLRTTELDSKEVGCCLIRQHPKFICCADLEGRITLRNTNNLAVTHTFKTHTGQIADFDVHGNYLVTCGYPSSRPTPDRFLMVYDLRTYRLVTPIQTIFPPSLIRFIPAFTSKFCIASALGQFQLLDVAASAAENCTAFTHQVQLQPEASLTTMSVSSSGQALAFGDDLGLLHLFGANTNVVFNQYSAPTEFPDPLEAVPPIDVDDLLIPLSVVPTYPYHDMYDKPISQSDGLLDTPSNGLIYKTPKIDEKILESITFRQDVGYAPNPYKSEGPISYIKGQVGVVGMTTSADDTNSGEKSCADMIEFANDSGTLKDGDRNNVPVGNQ</sequence>